<reference evidence="2 3" key="1">
    <citation type="submission" date="2019-06" db="EMBL/GenBank/DDBJ databases">
        <authorList>
            <person name="Livingstone P."/>
            <person name="Whitworth D."/>
        </authorList>
    </citation>
    <scope>NUCLEOTIDE SEQUENCE [LARGE SCALE GENOMIC DNA]</scope>
    <source>
        <strain evidence="2 3">AM401</strain>
    </source>
</reference>
<organism evidence="2 3">
    <name type="scientific">Myxococcus llanfairpwllgwyngyllgogerychwyrndrobwllllantysiliogogogochensis</name>
    <dbReference type="NCBI Taxonomy" id="2590453"/>
    <lineage>
        <taxon>Bacteria</taxon>
        <taxon>Pseudomonadati</taxon>
        <taxon>Myxococcota</taxon>
        <taxon>Myxococcia</taxon>
        <taxon>Myxococcales</taxon>
        <taxon>Cystobacterineae</taxon>
        <taxon>Myxococcaceae</taxon>
        <taxon>Myxococcus</taxon>
    </lineage>
</organism>
<evidence type="ECO:0000313" key="3">
    <source>
        <dbReference type="Proteomes" id="UP000315369"/>
    </source>
</evidence>
<dbReference type="Proteomes" id="UP000315369">
    <property type="component" value="Unassembled WGS sequence"/>
</dbReference>
<evidence type="ECO:0000259" key="1">
    <source>
        <dbReference type="Pfam" id="PF21818"/>
    </source>
</evidence>
<dbReference type="AlphaFoldDB" id="A0A540WIR2"/>
<name>A0A540WIR2_9BACT</name>
<proteinExistence type="predicted"/>
<dbReference type="Pfam" id="PF21818">
    <property type="entry name" value="DUF6884"/>
    <property type="match status" value="1"/>
</dbReference>
<sequence>MHTPDLFPEVPRLAPCSLCGASGIRNTCTRCDLRRRLFAPRAPLTPEEENASEEARLERAESARQVRERLERLQRLQRPVRVALLGCSATKGNSAVPAESLYKGRLFRTSLAYARSVLCADEILILSAFHGVVELNRVIAPYERSLATASKDERNDWAWRVGSMLKETFPGLDVEAHFLAGHAYFPRVFSAAWTFRTPLAGLALGQRYAALISAIEAGRLL</sequence>
<evidence type="ECO:0000313" key="2">
    <source>
        <dbReference type="EMBL" id="TQF08916.1"/>
    </source>
</evidence>
<comment type="caution">
    <text evidence="2">The sequence shown here is derived from an EMBL/GenBank/DDBJ whole genome shotgun (WGS) entry which is preliminary data.</text>
</comment>
<dbReference type="RefSeq" id="WP_220137963.1">
    <property type="nucleotide sequence ID" value="NZ_VIFM01000422.1"/>
</dbReference>
<gene>
    <name evidence="2" type="ORF">FJV41_47360</name>
</gene>
<dbReference type="InterPro" id="IPR049251">
    <property type="entry name" value="DUF6884"/>
</dbReference>
<feature type="domain" description="DUF6884" evidence="1">
    <location>
        <begin position="82"/>
        <end position="211"/>
    </location>
</feature>
<keyword evidence="3" id="KW-1185">Reference proteome</keyword>
<accession>A0A540WIR2</accession>
<dbReference type="EMBL" id="VIFM01000422">
    <property type="protein sequence ID" value="TQF08916.1"/>
    <property type="molecule type" value="Genomic_DNA"/>
</dbReference>
<protein>
    <recommendedName>
        <fullName evidence="1">DUF6884 domain-containing protein</fullName>
    </recommendedName>
</protein>